<feature type="region of interest" description="Disordered" evidence="2">
    <location>
        <begin position="1494"/>
        <end position="1550"/>
    </location>
</feature>
<dbReference type="PANTHER" id="PTHR21444:SF14">
    <property type="entry name" value="COILED-COIL DOMAIN-CONTAINING PROTEIN 180"/>
    <property type="match status" value="1"/>
</dbReference>
<comment type="caution">
    <text evidence="4">The sequence shown here is derived from an EMBL/GenBank/DDBJ whole genome shotgun (WGS) entry which is preliminary data.</text>
</comment>
<sequence>METAVSLVGAAASPLTQLSNAVDLPSAAASGDNEETHRHKGGALHDRLLVHHHEAIEKFKAAARQYNHEVDGAQQERIEALHRTIAESHRATAALLAAEERQLAECVSEWQVHEDAVQRAAPDDILPLYTDLYHPTPDEHGRAKALHLMKHDRLRIVLHFVNLHDHYEARMAAIEEFFRAMEDAEDARRAHIQNAVRDLMASLTRIAVTSTTESQVLAQRILHHTNEQLGQNHLAKQTLATQLRQRELLKHQQYQNALAVVYRGTQQHMAKRHITWTVTVLRSKVFRRPEGRMQSVHAAGQLIASIRKEAEELVRGLTDVVTSLRVAQPSTVTADSQVCGGSGPNGWLRSFQSSVHQPDVFAGEDPRAVLEEARMRASVLLRHCRARCDDFNVRLRAEEDARAQAAATLAAHACDDIAVIAAPLNEEIALLRRASFAQEGVAADGSDADGVAAVDAPLRSLTQPHSDVLRIKETTSDTPTWSQCVPAIVHEGHWFARVVSRGLLNGCQLFFAYTTTSNSSMLVHLEGATDLVCTSATTLLGAIRASYVQWHENEMDYQDSIAALEQQLHTLEEQLRQDETPAAAAARYAAGIAALQSIADAHTRYYEDVRDRIATATSAVLQVGQGCVREFSAQLGLALAPLLAEEEEAAVEREEEEEEESVPAMAAHAPAKQRGLADSLRRMSTRNSFLTGAAAATAPRRGSASAAVEEKDTQPRMSAGGGEEFIVETPHFRFACMVQRGQGGDANEADLPTQDEKSEGQDAGEAVATVPDPQPGAPFQEFYMGLLPELQPGQGPLFLTQTEVQGWNKLLRQVLLEWSLQLQRQAGENWRLYTAALLADVQRRVTDVLRHHRRRPATLQADIYEARVRELADLKNKGEKLLARIAERVSRVHTLQQAFLSQPARSASDRALSEERGTLLETVRVVSSSNAMKAAIHRHDTLCAQYSAALADRCAEATQQLERARDAIEAECAQILRDRAVELSGGDAATQLPDDDPIQLRVVHLRSQMQDTLTESTTAMEAQRSSRTSEVQTWKDEWATVVEQSTAEQELFQGVQETLSRLRASVQTLLSASATEEAALAAGVAKAAEESAKVQSTSTYDLAASLQALLRPDAAASASTSRTAGVEDVLCAEEVERGAVRALEVAQAEQRERVRSAPVCGVLAALDDLRLPLYNRGCRLGVLAYAVEMWRMSPAHYLLPQVLSGESVSDGPSRANSASGPGSARGNRRAKAAVSAQSAAVTASMGHTLMPLPTAPTLMAQVAQWTAELKSNVEIVVRQHMEAHPGSLHRRLPGMADGTEASLLSSVCTLCQAQEDRVRAHVDRAGPTYRQHVQELWNTLQDTPVLLAATLETEAAVAAFTRVESVVRPWLRFYAQSAQQWQRHRGSAKLSLASQLNSTVLTTLTQAEAERSAVTDRVLQQSWSSALRELQDEAGLHVARCWTALYTYLHLLSGLVTPQHLVSTAQVVESGQHRGLRHLLELRAQRERAAAVMDSSAVVKRDPRLQETMPLHRADQAGTASGSRRHASKAADKSNASAKDTNGASGLTPLPWGEVELPGLPLNACAPLTQYNASHPQAVVPAPAAATLYVPSAAAGAVQSGKAAPQSTRRQNANAAASGSSGRKGHPSNSPDPAATRAAAAAAAVVAAPVNTVELSIPLVVPRFPLSLECVQLLRSVVRSVAEDDNEAAQVVTEAFTSWERHEAQLRQTWALTLAELASDHP</sequence>
<gene>
    <name evidence="4" type="ORF">ABB37_08525</name>
</gene>
<keyword evidence="5" id="KW-1185">Reference proteome</keyword>
<evidence type="ECO:0000256" key="2">
    <source>
        <dbReference type="SAM" id="MobiDB-lite"/>
    </source>
</evidence>
<protein>
    <recommendedName>
        <fullName evidence="3">DUF4456 domain-containing protein</fullName>
    </recommendedName>
</protein>
<organism evidence="4 5">
    <name type="scientific">Leptomonas pyrrhocoris</name>
    <name type="common">Firebug parasite</name>
    <dbReference type="NCBI Taxonomy" id="157538"/>
    <lineage>
        <taxon>Eukaryota</taxon>
        <taxon>Discoba</taxon>
        <taxon>Euglenozoa</taxon>
        <taxon>Kinetoplastea</taxon>
        <taxon>Metakinetoplastina</taxon>
        <taxon>Trypanosomatida</taxon>
        <taxon>Trypanosomatidae</taxon>
        <taxon>Leishmaniinae</taxon>
        <taxon>Leptomonas</taxon>
    </lineage>
</organism>
<evidence type="ECO:0000259" key="3">
    <source>
        <dbReference type="Pfam" id="PF14644"/>
    </source>
</evidence>
<dbReference type="EMBL" id="LGTL01000025">
    <property type="protein sequence ID" value="KPA75209.1"/>
    <property type="molecule type" value="Genomic_DNA"/>
</dbReference>
<dbReference type="PANTHER" id="PTHR21444">
    <property type="entry name" value="COILED-COIL DOMAIN-CONTAINING PROTEIN 180"/>
    <property type="match status" value="1"/>
</dbReference>
<feature type="compositionally biased region" description="Acidic residues" evidence="2">
    <location>
        <begin position="648"/>
        <end position="661"/>
    </location>
</feature>
<evidence type="ECO:0000313" key="4">
    <source>
        <dbReference type="EMBL" id="KPA75209.1"/>
    </source>
</evidence>
<feature type="compositionally biased region" description="Low complexity" evidence="2">
    <location>
        <begin position="1612"/>
        <end position="1621"/>
    </location>
</feature>
<feature type="region of interest" description="Disordered" evidence="2">
    <location>
        <begin position="743"/>
        <end position="774"/>
    </location>
</feature>
<feature type="compositionally biased region" description="Basic and acidic residues" evidence="2">
    <location>
        <begin position="1499"/>
        <end position="1515"/>
    </location>
</feature>
<dbReference type="GeneID" id="26908809"/>
<feature type="region of interest" description="Disordered" evidence="2">
    <location>
        <begin position="1600"/>
        <end position="1636"/>
    </location>
</feature>
<reference evidence="4 5" key="1">
    <citation type="submission" date="2015-07" db="EMBL/GenBank/DDBJ databases">
        <title>High-quality genome of monoxenous trypanosomatid Leptomonas pyrrhocoris.</title>
        <authorList>
            <person name="Flegontov P."/>
            <person name="Butenko A."/>
            <person name="Firsov S."/>
            <person name="Vlcek C."/>
            <person name="Logacheva M.D."/>
            <person name="Field M."/>
            <person name="Filatov D."/>
            <person name="Flegontova O."/>
            <person name="Gerasimov E."/>
            <person name="Jackson A.P."/>
            <person name="Kelly S."/>
            <person name="Opperdoes F."/>
            <person name="O'Reilly A."/>
            <person name="Votypka J."/>
            <person name="Yurchenko V."/>
            <person name="Lukes J."/>
        </authorList>
    </citation>
    <scope>NUCLEOTIDE SEQUENCE [LARGE SCALE GENOMIC DNA]</scope>
    <source>
        <strain evidence="4">H10</strain>
    </source>
</reference>
<feature type="domain" description="DUF4456" evidence="3">
    <location>
        <begin position="1293"/>
        <end position="1479"/>
    </location>
</feature>
<dbReference type="RefSeq" id="XP_015653648.1">
    <property type="nucleotide sequence ID" value="XM_015807566.1"/>
</dbReference>
<dbReference type="InterPro" id="IPR027914">
    <property type="entry name" value="DUF4456"/>
</dbReference>
<feature type="compositionally biased region" description="Low complexity" evidence="2">
    <location>
        <begin position="691"/>
        <end position="707"/>
    </location>
</feature>
<evidence type="ECO:0000313" key="5">
    <source>
        <dbReference type="Proteomes" id="UP000037923"/>
    </source>
</evidence>
<dbReference type="Pfam" id="PF14644">
    <property type="entry name" value="DUF4456"/>
    <property type="match status" value="1"/>
</dbReference>
<accession>A0A0M9FST0</accession>
<dbReference type="VEuPathDB" id="TriTrypDB:LpyrH10_25_0230"/>
<dbReference type="OrthoDB" id="272766at2759"/>
<dbReference type="Proteomes" id="UP000037923">
    <property type="component" value="Unassembled WGS sequence"/>
</dbReference>
<keyword evidence="1" id="KW-0175">Coiled coil</keyword>
<feature type="region of interest" description="Disordered" evidence="2">
    <location>
        <begin position="690"/>
        <end position="720"/>
    </location>
</feature>
<name>A0A0M9FST0_LEPPY</name>
<dbReference type="OMA" id="ILHHTNE"/>
<evidence type="ECO:0000256" key="1">
    <source>
        <dbReference type="SAM" id="Coils"/>
    </source>
</evidence>
<proteinExistence type="predicted"/>
<feature type="coiled-coil region" evidence="1">
    <location>
        <begin position="947"/>
        <end position="978"/>
    </location>
</feature>
<feature type="region of interest" description="Disordered" evidence="2">
    <location>
        <begin position="648"/>
        <end position="678"/>
    </location>
</feature>
<feature type="region of interest" description="Disordered" evidence="2">
    <location>
        <begin position="1207"/>
        <end position="1232"/>
    </location>
</feature>